<evidence type="ECO:0000256" key="1">
    <source>
        <dbReference type="ARBA" id="ARBA00008894"/>
    </source>
</evidence>
<dbReference type="PANTHER" id="PTHR33463:SF198">
    <property type="entry name" value="RPP4C3"/>
    <property type="match status" value="1"/>
</dbReference>
<keyword evidence="10" id="KW-1185">Reference proteome</keyword>
<dbReference type="InterPro" id="IPR027417">
    <property type="entry name" value="P-loop_NTPase"/>
</dbReference>
<evidence type="ECO:0000256" key="4">
    <source>
        <dbReference type="ARBA" id="ARBA00022741"/>
    </source>
</evidence>
<feature type="domain" description="AAA+ ATPase" evidence="8">
    <location>
        <begin position="194"/>
        <end position="331"/>
    </location>
</feature>
<comment type="caution">
    <text evidence="9">The sequence shown here is derived from an EMBL/GenBank/DDBJ whole genome shotgun (WGS) entry which is preliminary data.</text>
</comment>
<dbReference type="FunFam" id="3.40.50.300:FF:001091">
    <property type="entry name" value="Probable disease resistance protein At1g61300"/>
    <property type="match status" value="1"/>
</dbReference>
<dbReference type="Pfam" id="PF00931">
    <property type="entry name" value="NB-ARC"/>
    <property type="match status" value="1"/>
</dbReference>
<dbReference type="InterPro" id="IPR050905">
    <property type="entry name" value="Plant_NBS-LRR"/>
</dbReference>
<dbReference type="EMBL" id="CACTIH010009133">
    <property type="protein sequence ID" value="CAA3025432.1"/>
    <property type="molecule type" value="Genomic_DNA"/>
</dbReference>
<dbReference type="Gene3D" id="3.80.10.10">
    <property type="entry name" value="Ribonuclease Inhibitor"/>
    <property type="match status" value="4"/>
</dbReference>
<dbReference type="InterPro" id="IPR003593">
    <property type="entry name" value="AAA+_ATPase"/>
</dbReference>
<dbReference type="InterPro" id="IPR042197">
    <property type="entry name" value="Apaf_helical"/>
</dbReference>
<dbReference type="OrthoDB" id="1579323at2759"/>
<dbReference type="Gramene" id="OE9A008434T2">
    <property type="protein sequence ID" value="OE9A008434C2"/>
    <property type="gene ID" value="OE9A008434"/>
</dbReference>
<evidence type="ECO:0000256" key="3">
    <source>
        <dbReference type="ARBA" id="ARBA00022737"/>
    </source>
</evidence>
<dbReference type="InterPro" id="IPR002182">
    <property type="entry name" value="NB-ARC"/>
</dbReference>
<dbReference type="Gene3D" id="1.10.8.430">
    <property type="entry name" value="Helical domain of apoptotic protease-activating factors"/>
    <property type="match status" value="1"/>
</dbReference>
<accession>A0A8S0V307</accession>
<evidence type="ECO:0000256" key="5">
    <source>
        <dbReference type="ARBA" id="ARBA00022821"/>
    </source>
</evidence>
<dbReference type="InterPro" id="IPR032675">
    <property type="entry name" value="LRR_dom_sf"/>
</dbReference>
<dbReference type="Gene3D" id="3.40.50.300">
    <property type="entry name" value="P-loop containing nucleotide triphosphate hydrolases"/>
    <property type="match status" value="1"/>
</dbReference>
<protein>
    <submittedName>
        <fullName evidence="9">Disease resistance At4g27190-like</fullName>
    </submittedName>
</protein>
<evidence type="ECO:0000259" key="8">
    <source>
        <dbReference type="SMART" id="SM00382"/>
    </source>
</evidence>
<keyword evidence="4" id="KW-0547">Nucleotide-binding</keyword>
<evidence type="ECO:0000313" key="9">
    <source>
        <dbReference type="EMBL" id="CAA3025432.1"/>
    </source>
</evidence>
<dbReference type="GO" id="GO:0043531">
    <property type="term" value="F:ADP binding"/>
    <property type="evidence" value="ECO:0007669"/>
    <property type="project" value="InterPro"/>
</dbReference>
<evidence type="ECO:0000256" key="7">
    <source>
        <dbReference type="SAM" id="Coils"/>
    </source>
</evidence>
<dbReference type="Pfam" id="PF23247">
    <property type="entry name" value="LRR_RPS2"/>
    <property type="match status" value="3"/>
</dbReference>
<gene>
    <name evidence="9" type="ORF">OLEA9_A008434</name>
</gene>
<dbReference type="Proteomes" id="UP000594638">
    <property type="component" value="Unassembled WGS sequence"/>
</dbReference>
<evidence type="ECO:0000256" key="2">
    <source>
        <dbReference type="ARBA" id="ARBA00022614"/>
    </source>
</evidence>
<dbReference type="GO" id="GO:0005524">
    <property type="term" value="F:ATP binding"/>
    <property type="evidence" value="ECO:0007669"/>
    <property type="project" value="UniProtKB-KW"/>
</dbReference>
<keyword evidence="5" id="KW-0611">Plant defense</keyword>
<evidence type="ECO:0000313" key="10">
    <source>
        <dbReference type="Proteomes" id="UP000594638"/>
    </source>
</evidence>
<proteinExistence type="inferred from homology"/>
<comment type="similarity">
    <text evidence="1">Belongs to the disease resistance NB-LRR family.</text>
</comment>
<organism evidence="9 10">
    <name type="scientific">Olea europaea subsp. europaea</name>
    <dbReference type="NCBI Taxonomy" id="158383"/>
    <lineage>
        <taxon>Eukaryota</taxon>
        <taxon>Viridiplantae</taxon>
        <taxon>Streptophyta</taxon>
        <taxon>Embryophyta</taxon>
        <taxon>Tracheophyta</taxon>
        <taxon>Spermatophyta</taxon>
        <taxon>Magnoliopsida</taxon>
        <taxon>eudicotyledons</taxon>
        <taxon>Gunneridae</taxon>
        <taxon>Pentapetalae</taxon>
        <taxon>asterids</taxon>
        <taxon>lamiids</taxon>
        <taxon>Lamiales</taxon>
        <taxon>Oleaceae</taxon>
        <taxon>Oleeae</taxon>
        <taxon>Olea</taxon>
    </lineage>
</organism>
<keyword evidence="7" id="KW-0175">Coiled coil</keyword>
<dbReference type="Gene3D" id="1.10.10.10">
    <property type="entry name" value="Winged helix-like DNA-binding domain superfamily/Winged helix DNA-binding domain"/>
    <property type="match status" value="1"/>
</dbReference>
<dbReference type="PANTHER" id="PTHR33463">
    <property type="entry name" value="NB-ARC DOMAIN-CONTAINING PROTEIN-RELATED"/>
    <property type="match status" value="1"/>
</dbReference>
<keyword evidence="3" id="KW-0677">Repeat</keyword>
<keyword evidence="2" id="KW-0433">Leucine-rich repeat</keyword>
<keyword evidence="6" id="KW-0067">ATP-binding</keyword>
<dbReference type="InterPro" id="IPR036388">
    <property type="entry name" value="WH-like_DNA-bd_sf"/>
</dbReference>
<reference evidence="9 10" key="1">
    <citation type="submission" date="2019-12" db="EMBL/GenBank/DDBJ databases">
        <authorList>
            <person name="Alioto T."/>
            <person name="Alioto T."/>
            <person name="Gomez Garrido J."/>
        </authorList>
    </citation>
    <scope>NUCLEOTIDE SEQUENCE [LARGE SCALE GENOMIC DNA]</scope>
</reference>
<dbReference type="SMART" id="SM00382">
    <property type="entry name" value="AAA"/>
    <property type="match status" value="1"/>
</dbReference>
<sequence>MLIGLFDFTVNCICWVSCILIMAELAFSVFGRLTEHVVDPILRQFKYLLCYKSNIKNLTNELEILENKKTEVQAMVDTAKRNAEVIRPLVSAWLQKVDDLNKQTDEVLKGAAISEMQCLFLRCPNLKTRYLLGRKATKKTVVTVKLQAEGSFERVGYPTPPVLMPNQSSHQDFYGFETRITTKKEILEALKDKDIYIIGICGMPGVGKTTMANEVATQVKDEKLFDEVAMAVVSHDPDIIKIQDQLAEKLHLKIEEKTESGRAQRLYARLTYDNKRILLILDDVWKEIDLGTIGIPSKDDCEGLKVLFTTRNEDVCIDMGVQRKFEVEVLSQEEAQKLFERAADISNYTINVVNSTAHEVANECGGLPLALVTVGKALKNKMPHKWRDALQQLQRSRVTNLRGMHDLVYSRIELSYNYLETDEARSLLLLCSIFAEKQSMPIERLVRYARGLELFQNTDTLSETRDRVYSIVDDLKRCYLLLSGEEEDEEVKLHDVVRGFCLLDRPGYLVKHADLEEWPKDNNESYIAISMTFGVLDELPSGLKYGHLKLLQVRCDSGEQNISQEFFNDMQELRVLEFNWMNVQIPLSIQLLTRLQTLCLDYCDLMFDISMIGSLKKLEILTFYHSYLYVDFPTKIAELSNLKLLDLRFWTGPCPIPPGVLLGMKKLEELYFGEYFETRDEEKGYIIKEISSLTALNTFQISTDDTQFLMQILQVLCVENLKRYEITMAEKKGLSTGDYHVTRRLDILDGMDAGTLLQCGFNPLMRTAYQLYIVKATAWKKLVSGSDKDGFFNLKKLRLSSGDFEYIIDASYSIPSGTFCNLELLKLEGLHNLIQICNGNLPRMEHFGSQLFHNLTTLDIYNCDAIRSLFRESVAKCMMNLQRLDISKCPRLEEVVSTDTQENLVAEMLGFPKLKKVTLQFLSIFKSFTSESNKVDDCQSLFNQVTLPNMEMLDIFQLDCIVKLLGEEEMPITSLSKIRVITVGSCGNLRTIAKSDSIKLLQNLEGLVVSDCAKAEVLFDLEGLKVNNYDAEIKILGRLNSLEMSALPKLMHITRMVPKGICVFQNLKSLVAKECGGLRYLFSLSMVSSLVALETVRVQSCDAMEAIVGSEDETWELEKLEFPKLKDVNLEHLSSFKSFRSKLDSVNVLGTLFNRVRLANLEVLDINGLGDVSVLFDFEGISVSEGYVESLLGRLRSLKLERLPKLVNITRMVPEGIHVMQNLTSLIVLDCSNLRYLFSPSMANLLVALETLEVYECQEMEEIVGREKEGTSDIDMVKEGMPRRIVFPKLSSLELLSLDRFRMFCSQNYELVFPSLHKLVILYCPLMTKFCSGHLNAPELKQIQIGEGQYVDISNFFDDSGIYIYVLISILHHLYNCLLIIY</sequence>
<dbReference type="SUPFAM" id="SSF52540">
    <property type="entry name" value="P-loop containing nucleoside triphosphate hydrolases"/>
    <property type="match status" value="1"/>
</dbReference>
<name>A0A8S0V307_OLEEU</name>
<dbReference type="SUPFAM" id="SSF52058">
    <property type="entry name" value="L domain-like"/>
    <property type="match status" value="1"/>
</dbReference>
<evidence type="ECO:0000256" key="6">
    <source>
        <dbReference type="ARBA" id="ARBA00022840"/>
    </source>
</evidence>
<feature type="coiled-coil region" evidence="7">
    <location>
        <begin position="48"/>
        <end position="82"/>
    </location>
</feature>
<dbReference type="GO" id="GO:0006952">
    <property type="term" value="P:defense response"/>
    <property type="evidence" value="ECO:0007669"/>
    <property type="project" value="UniProtKB-KW"/>
</dbReference>
<dbReference type="InterPro" id="IPR057135">
    <property type="entry name" value="At4g27190-like_LRR"/>
</dbReference>
<dbReference type="PRINTS" id="PR00364">
    <property type="entry name" value="DISEASERSIST"/>
</dbReference>